<name>A0A9D1SBJ4_9PROT</name>
<evidence type="ECO:0000256" key="8">
    <source>
        <dbReference type="ARBA" id="ARBA00049244"/>
    </source>
</evidence>
<evidence type="ECO:0000256" key="5">
    <source>
        <dbReference type="ARBA" id="ARBA00022705"/>
    </source>
</evidence>
<dbReference type="InterPro" id="IPR027417">
    <property type="entry name" value="P-loop_NTPase"/>
</dbReference>
<dbReference type="GO" id="GO:0003887">
    <property type="term" value="F:DNA-directed DNA polymerase activity"/>
    <property type="evidence" value="ECO:0007669"/>
    <property type="project" value="UniProtKB-KW"/>
</dbReference>
<accession>A0A9D1SBJ4</accession>
<sequence>MIYKQAQIDKFLKRLDNSLRAVLVYGSNEGLMAEHVKNFTKAICDDVNDPFRVAYLNGADVNADPGILFGEYGSQSLMGGRRVIVVRDADNNLTKNLKSLFETTKSDALLIISSGSLNKKSSLVKLGEDSEDMAVIPCYEDRDEDIYGAARTKFVEGGYTIGNEALQILCARLSNDRKSSMGEIDKLMTYMGDRKNITTEDVVAIISDNSASTADDVCYYVAGGQTEKALASFTKLLNEGSEPISIIRNVTYHFNKLLTCLGMVEQGETVDKALMRLTPPIIFFRKSSFKMQVSLWPKERLFSVLELLYKCERDCKSTNMPVEEIVSYTLMQIGSAAAKLNRRGY</sequence>
<dbReference type="Gene3D" id="1.10.8.60">
    <property type="match status" value="1"/>
</dbReference>
<evidence type="ECO:0000256" key="3">
    <source>
        <dbReference type="ARBA" id="ARBA00022679"/>
    </source>
</evidence>
<reference evidence="10" key="1">
    <citation type="submission" date="2020-10" db="EMBL/GenBank/DDBJ databases">
        <authorList>
            <person name="Gilroy R."/>
        </authorList>
    </citation>
    <scope>NUCLEOTIDE SEQUENCE</scope>
    <source>
        <strain evidence="10">ChiW3-316</strain>
    </source>
</reference>
<gene>
    <name evidence="10" type="ORF">IAD20_05700</name>
</gene>
<evidence type="ECO:0000256" key="2">
    <source>
        <dbReference type="ARBA" id="ARBA00017703"/>
    </source>
</evidence>
<dbReference type="GO" id="GO:0009360">
    <property type="term" value="C:DNA polymerase III complex"/>
    <property type="evidence" value="ECO:0007669"/>
    <property type="project" value="InterPro"/>
</dbReference>
<comment type="catalytic activity">
    <reaction evidence="8">
        <text>DNA(n) + a 2'-deoxyribonucleoside 5'-triphosphate = DNA(n+1) + diphosphate</text>
        <dbReference type="Rhea" id="RHEA:22508"/>
        <dbReference type="Rhea" id="RHEA-COMP:17339"/>
        <dbReference type="Rhea" id="RHEA-COMP:17340"/>
        <dbReference type="ChEBI" id="CHEBI:33019"/>
        <dbReference type="ChEBI" id="CHEBI:61560"/>
        <dbReference type="ChEBI" id="CHEBI:173112"/>
        <dbReference type="EC" id="2.7.7.7"/>
    </reaction>
</comment>
<evidence type="ECO:0000256" key="7">
    <source>
        <dbReference type="ARBA" id="ARBA00034754"/>
    </source>
</evidence>
<comment type="caution">
    <text evidence="10">The sequence shown here is derived from an EMBL/GenBank/DDBJ whole genome shotgun (WGS) entry which is preliminary data.</text>
</comment>
<dbReference type="EC" id="2.7.7.7" evidence="1"/>
<reference evidence="10" key="2">
    <citation type="journal article" date="2021" name="PeerJ">
        <title>Extensive microbial diversity within the chicken gut microbiome revealed by metagenomics and culture.</title>
        <authorList>
            <person name="Gilroy R."/>
            <person name="Ravi A."/>
            <person name="Getino M."/>
            <person name="Pursley I."/>
            <person name="Horton D.L."/>
            <person name="Alikhan N.F."/>
            <person name="Baker D."/>
            <person name="Gharbi K."/>
            <person name="Hall N."/>
            <person name="Watson M."/>
            <person name="Adriaenssens E.M."/>
            <person name="Foster-Nyarko E."/>
            <person name="Jarju S."/>
            <person name="Secka A."/>
            <person name="Antonio M."/>
            <person name="Oren A."/>
            <person name="Chaudhuri R.R."/>
            <person name="La Ragione R."/>
            <person name="Hildebrand F."/>
            <person name="Pallen M.J."/>
        </authorList>
    </citation>
    <scope>NUCLEOTIDE SEQUENCE</scope>
    <source>
        <strain evidence="10">ChiW3-316</strain>
    </source>
</reference>
<keyword evidence="4" id="KW-0548">Nucleotidyltransferase</keyword>
<dbReference type="SUPFAM" id="SSF48019">
    <property type="entry name" value="post-AAA+ oligomerization domain-like"/>
    <property type="match status" value="1"/>
</dbReference>
<dbReference type="NCBIfam" id="TIGR01128">
    <property type="entry name" value="holA"/>
    <property type="match status" value="1"/>
</dbReference>
<evidence type="ECO:0000313" key="11">
    <source>
        <dbReference type="Proteomes" id="UP000824107"/>
    </source>
</evidence>
<dbReference type="GO" id="GO:0006261">
    <property type="term" value="P:DNA-templated DNA replication"/>
    <property type="evidence" value="ECO:0007669"/>
    <property type="project" value="TreeGrafter"/>
</dbReference>
<keyword evidence="5" id="KW-0235">DNA replication</keyword>
<keyword evidence="3" id="KW-0808">Transferase</keyword>
<feature type="domain" description="DNA polymerase III delta N-terminal" evidence="9">
    <location>
        <begin position="23"/>
        <end position="126"/>
    </location>
</feature>
<proteinExistence type="inferred from homology"/>
<dbReference type="Pfam" id="PF06144">
    <property type="entry name" value="DNA_pol3_delta"/>
    <property type="match status" value="1"/>
</dbReference>
<evidence type="ECO:0000256" key="6">
    <source>
        <dbReference type="ARBA" id="ARBA00022932"/>
    </source>
</evidence>
<keyword evidence="6" id="KW-0239">DNA-directed DNA polymerase</keyword>
<dbReference type="Gene3D" id="3.40.50.300">
    <property type="entry name" value="P-loop containing nucleotide triphosphate hydrolases"/>
    <property type="match status" value="1"/>
</dbReference>
<dbReference type="InterPro" id="IPR008921">
    <property type="entry name" value="DNA_pol3_clamp-load_cplx_C"/>
</dbReference>
<dbReference type="Gene3D" id="1.20.272.10">
    <property type="match status" value="1"/>
</dbReference>
<comment type="similarity">
    <text evidence="7">Belongs to the DNA polymerase HolA subunit family.</text>
</comment>
<dbReference type="GO" id="GO:0003677">
    <property type="term" value="F:DNA binding"/>
    <property type="evidence" value="ECO:0007669"/>
    <property type="project" value="InterPro"/>
</dbReference>
<dbReference type="AlphaFoldDB" id="A0A9D1SBJ4"/>
<evidence type="ECO:0000256" key="1">
    <source>
        <dbReference type="ARBA" id="ARBA00012417"/>
    </source>
</evidence>
<dbReference type="InterPro" id="IPR010372">
    <property type="entry name" value="DNA_pol3_delta_N"/>
</dbReference>
<dbReference type="PANTHER" id="PTHR34388">
    <property type="entry name" value="DNA POLYMERASE III SUBUNIT DELTA"/>
    <property type="match status" value="1"/>
</dbReference>
<protein>
    <recommendedName>
        <fullName evidence="2">DNA polymerase III subunit delta</fullName>
        <ecNumber evidence="1">2.7.7.7</ecNumber>
    </recommendedName>
</protein>
<evidence type="ECO:0000259" key="9">
    <source>
        <dbReference type="Pfam" id="PF06144"/>
    </source>
</evidence>
<dbReference type="PANTHER" id="PTHR34388:SF1">
    <property type="entry name" value="DNA POLYMERASE III SUBUNIT DELTA"/>
    <property type="match status" value="1"/>
</dbReference>
<dbReference type="SUPFAM" id="SSF52540">
    <property type="entry name" value="P-loop containing nucleoside triphosphate hydrolases"/>
    <property type="match status" value="1"/>
</dbReference>
<dbReference type="InterPro" id="IPR005790">
    <property type="entry name" value="DNA_polIII_delta"/>
</dbReference>
<evidence type="ECO:0000256" key="4">
    <source>
        <dbReference type="ARBA" id="ARBA00022695"/>
    </source>
</evidence>
<organism evidence="10 11">
    <name type="scientific">Candidatus Scatocola faecipullorum</name>
    <dbReference type="NCBI Taxonomy" id="2840917"/>
    <lineage>
        <taxon>Bacteria</taxon>
        <taxon>Pseudomonadati</taxon>
        <taxon>Pseudomonadota</taxon>
        <taxon>Alphaproteobacteria</taxon>
        <taxon>Rhodospirillales</taxon>
        <taxon>Rhodospirillaceae</taxon>
        <taxon>Rhodospirillaceae incertae sedis</taxon>
        <taxon>Candidatus Scatocola</taxon>
    </lineage>
</organism>
<dbReference type="EMBL" id="DVNC01000037">
    <property type="protein sequence ID" value="HIU53557.1"/>
    <property type="molecule type" value="Genomic_DNA"/>
</dbReference>
<dbReference type="Proteomes" id="UP000824107">
    <property type="component" value="Unassembled WGS sequence"/>
</dbReference>
<evidence type="ECO:0000313" key="10">
    <source>
        <dbReference type="EMBL" id="HIU53557.1"/>
    </source>
</evidence>